<dbReference type="PANTHER" id="PTHR35936:SF6">
    <property type="entry name" value="AMINO ACID ABC TRANSPORTER SUBSTRATE-BINDING PAAT FAMILY PROTEIN"/>
    <property type="match status" value="1"/>
</dbReference>
<dbReference type="Gene3D" id="3.40.190.10">
    <property type="entry name" value="Periplasmic binding protein-like II"/>
    <property type="match status" value="2"/>
</dbReference>
<name>A0A941DFC2_9BURK</name>
<evidence type="ECO:0000256" key="1">
    <source>
        <dbReference type="ARBA" id="ARBA00022729"/>
    </source>
</evidence>
<evidence type="ECO:0000256" key="2">
    <source>
        <dbReference type="SAM" id="Phobius"/>
    </source>
</evidence>
<dbReference type="InterPro" id="IPR001638">
    <property type="entry name" value="Solute-binding_3/MltF_N"/>
</dbReference>
<comment type="caution">
    <text evidence="4">The sequence shown here is derived from an EMBL/GenBank/DDBJ whole genome shotgun (WGS) entry which is preliminary data.</text>
</comment>
<keyword evidence="2" id="KW-0812">Transmembrane</keyword>
<keyword evidence="5" id="KW-1185">Reference proteome</keyword>
<dbReference type="SUPFAM" id="SSF53850">
    <property type="entry name" value="Periplasmic binding protein-like II"/>
    <property type="match status" value="1"/>
</dbReference>
<evidence type="ECO:0000313" key="4">
    <source>
        <dbReference type="EMBL" id="MBR7746475.1"/>
    </source>
</evidence>
<dbReference type="RefSeq" id="WP_212683821.1">
    <property type="nucleotide sequence ID" value="NZ_JAGSPM010000004.1"/>
</dbReference>
<sequence length="264" mass="29761">MHDSAYLSGLKKIILIAIGFVIYMANLQAVYAEEQTQSISLVGEDEWYPYAAYKDGKLQGWAVDIIEAAFAAVDVKVNFKSAPYARCLMLAETGQELGCFDSLKDSKLSKVLLFHTEPIFKAEIGIYALQSSTASNLQVTHLRGKQVGVTHGYTYTDEVDTDQSISREVAPTDLSNLRKLVRQRSEYSLIYTRVVDYLVNRYPEEFSGKIKQVGSIGQNSLYVSFSRQRADSTKYAELLDRGLRRIKKNGIYAKLEQKWSKPVP</sequence>
<evidence type="ECO:0000313" key="5">
    <source>
        <dbReference type="Proteomes" id="UP000680158"/>
    </source>
</evidence>
<keyword evidence="1" id="KW-0732">Signal</keyword>
<gene>
    <name evidence="4" type="ORF">KDM92_07775</name>
</gene>
<proteinExistence type="predicted"/>
<dbReference type="Pfam" id="PF00497">
    <property type="entry name" value="SBP_bac_3"/>
    <property type="match status" value="1"/>
</dbReference>
<accession>A0A941DFC2</accession>
<evidence type="ECO:0000259" key="3">
    <source>
        <dbReference type="Pfam" id="PF00497"/>
    </source>
</evidence>
<reference evidence="4 5" key="1">
    <citation type="submission" date="2021-04" db="EMBL/GenBank/DDBJ databases">
        <title>novel species isolated from subtropical streams in China.</title>
        <authorList>
            <person name="Lu H."/>
        </authorList>
    </citation>
    <scope>NUCLEOTIDE SEQUENCE [LARGE SCALE GENOMIC DNA]</scope>
    <source>
        <strain evidence="4 5">BYS107W</strain>
    </source>
</reference>
<protein>
    <submittedName>
        <fullName evidence="4">Transporter substrate-binding domain-containing protein</fullName>
    </submittedName>
</protein>
<keyword evidence="2" id="KW-1133">Transmembrane helix</keyword>
<feature type="domain" description="Solute-binding protein family 3/N-terminal" evidence="3">
    <location>
        <begin position="43"/>
        <end position="260"/>
    </location>
</feature>
<feature type="transmembrane region" description="Helical" evidence="2">
    <location>
        <begin position="12"/>
        <end position="31"/>
    </location>
</feature>
<dbReference type="PANTHER" id="PTHR35936">
    <property type="entry name" value="MEMBRANE-BOUND LYTIC MUREIN TRANSGLYCOSYLASE F"/>
    <property type="match status" value="1"/>
</dbReference>
<dbReference type="AlphaFoldDB" id="A0A941DFC2"/>
<dbReference type="Proteomes" id="UP000680158">
    <property type="component" value="Unassembled WGS sequence"/>
</dbReference>
<organism evidence="4 5">
    <name type="scientific">Undibacterium baiyunense</name>
    <dbReference type="NCBI Taxonomy" id="2828731"/>
    <lineage>
        <taxon>Bacteria</taxon>
        <taxon>Pseudomonadati</taxon>
        <taxon>Pseudomonadota</taxon>
        <taxon>Betaproteobacteria</taxon>
        <taxon>Burkholderiales</taxon>
        <taxon>Oxalobacteraceae</taxon>
        <taxon>Undibacterium</taxon>
    </lineage>
</organism>
<dbReference type="EMBL" id="JAGSPM010000004">
    <property type="protein sequence ID" value="MBR7746475.1"/>
    <property type="molecule type" value="Genomic_DNA"/>
</dbReference>
<keyword evidence="2" id="KW-0472">Membrane</keyword>